<sequence length="55" mass="5950">MCKRDDVRAAPVLHNGPCHVEGELLAPQLFTACTLHTQSASLLAVIRKVSELPVL</sequence>
<proteinExistence type="predicted"/>
<evidence type="ECO:0000313" key="2">
    <source>
        <dbReference type="Proteomes" id="UP000828390"/>
    </source>
</evidence>
<reference evidence="1" key="1">
    <citation type="journal article" date="2019" name="bioRxiv">
        <title>The Genome of the Zebra Mussel, Dreissena polymorpha: A Resource for Invasive Species Research.</title>
        <authorList>
            <person name="McCartney M.A."/>
            <person name="Auch B."/>
            <person name="Kono T."/>
            <person name="Mallez S."/>
            <person name="Zhang Y."/>
            <person name="Obille A."/>
            <person name="Becker A."/>
            <person name="Abrahante J.E."/>
            <person name="Garbe J."/>
            <person name="Badalamenti J.P."/>
            <person name="Herman A."/>
            <person name="Mangelson H."/>
            <person name="Liachko I."/>
            <person name="Sullivan S."/>
            <person name="Sone E.D."/>
            <person name="Koren S."/>
            <person name="Silverstein K.A.T."/>
            <person name="Beckman K.B."/>
            <person name="Gohl D.M."/>
        </authorList>
    </citation>
    <scope>NUCLEOTIDE SEQUENCE</scope>
    <source>
        <strain evidence="1">Duluth1</strain>
        <tissue evidence="1">Whole animal</tissue>
    </source>
</reference>
<protein>
    <submittedName>
        <fullName evidence="1">Uncharacterized protein</fullName>
    </submittedName>
</protein>
<comment type="caution">
    <text evidence="1">The sequence shown here is derived from an EMBL/GenBank/DDBJ whole genome shotgun (WGS) entry which is preliminary data.</text>
</comment>
<dbReference type="AlphaFoldDB" id="A0A9D4KHQ7"/>
<organism evidence="1 2">
    <name type="scientific">Dreissena polymorpha</name>
    <name type="common">Zebra mussel</name>
    <name type="synonym">Mytilus polymorpha</name>
    <dbReference type="NCBI Taxonomy" id="45954"/>
    <lineage>
        <taxon>Eukaryota</taxon>
        <taxon>Metazoa</taxon>
        <taxon>Spiralia</taxon>
        <taxon>Lophotrochozoa</taxon>
        <taxon>Mollusca</taxon>
        <taxon>Bivalvia</taxon>
        <taxon>Autobranchia</taxon>
        <taxon>Heteroconchia</taxon>
        <taxon>Euheterodonta</taxon>
        <taxon>Imparidentia</taxon>
        <taxon>Neoheterodontei</taxon>
        <taxon>Myida</taxon>
        <taxon>Dreissenoidea</taxon>
        <taxon>Dreissenidae</taxon>
        <taxon>Dreissena</taxon>
    </lineage>
</organism>
<evidence type="ECO:0000313" key="1">
    <source>
        <dbReference type="EMBL" id="KAH3839694.1"/>
    </source>
</evidence>
<gene>
    <name evidence="1" type="ORF">DPMN_113127</name>
</gene>
<keyword evidence="2" id="KW-1185">Reference proteome</keyword>
<name>A0A9D4KHQ7_DREPO</name>
<reference evidence="1" key="2">
    <citation type="submission" date="2020-11" db="EMBL/GenBank/DDBJ databases">
        <authorList>
            <person name="McCartney M.A."/>
            <person name="Auch B."/>
            <person name="Kono T."/>
            <person name="Mallez S."/>
            <person name="Becker A."/>
            <person name="Gohl D.M."/>
            <person name="Silverstein K.A.T."/>
            <person name="Koren S."/>
            <person name="Bechman K.B."/>
            <person name="Herman A."/>
            <person name="Abrahante J.E."/>
            <person name="Garbe J."/>
        </authorList>
    </citation>
    <scope>NUCLEOTIDE SEQUENCE</scope>
    <source>
        <strain evidence="1">Duluth1</strain>
        <tissue evidence="1">Whole animal</tissue>
    </source>
</reference>
<dbReference type="EMBL" id="JAIWYP010000004">
    <property type="protein sequence ID" value="KAH3839694.1"/>
    <property type="molecule type" value="Genomic_DNA"/>
</dbReference>
<dbReference type="Proteomes" id="UP000828390">
    <property type="component" value="Unassembled WGS sequence"/>
</dbReference>
<accession>A0A9D4KHQ7</accession>